<keyword evidence="1" id="KW-1133">Transmembrane helix</keyword>
<gene>
    <name evidence="2" type="ORF">HNQ39_004579</name>
</gene>
<dbReference type="NCBIfam" id="NF037970">
    <property type="entry name" value="vanZ_1"/>
    <property type="match status" value="1"/>
</dbReference>
<keyword evidence="1" id="KW-0812">Transmembrane</keyword>
<feature type="transmembrane region" description="Helical" evidence="1">
    <location>
        <begin position="70"/>
        <end position="87"/>
    </location>
</feature>
<reference evidence="2 3" key="1">
    <citation type="submission" date="2020-08" db="EMBL/GenBank/DDBJ databases">
        <title>Genomic Encyclopedia of Type Strains, Phase IV (KMG-IV): sequencing the most valuable type-strain genomes for metagenomic binning, comparative biology and taxonomic classification.</title>
        <authorList>
            <person name="Goeker M."/>
        </authorList>
    </citation>
    <scope>NUCLEOTIDE SEQUENCE [LARGE SCALE GENOMIC DNA]</scope>
    <source>
        <strain evidence="2 3">DSM 23562</strain>
    </source>
</reference>
<keyword evidence="1" id="KW-0472">Membrane</keyword>
<feature type="transmembrane region" description="Helical" evidence="1">
    <location>
        <begin position="99"/>
        <end position="120"/>
    </location>
</feature>
<evidence type="ECO:0000313" key="3">
    <source>
        <dbReference type="Proteomes" id="UP000520814"/>
    </source>
</evidence>
<dbReference type="EMBL" id="JACHGW010000004">
    <property type="protein sequence ID" value="MBB6052758.1"/>
    <property type="molecule type" value="Genomic_DNA"/>
</dbReference>
<organism evidence="2 3">
    <name type="scientific">Armatimonas rosea</name>
    <dbReference type="NCBI Taxonomy" id="685828"/>
    <lineage>
        <taxon>Bacteria</taxon>
        <taxon>Bacillati</taxon>
        <taxon>Armatimonadota</taxon>
        <taxon>Armatimonadia</taxon>
        <taxon>Armatimonadales</taxon>
        <taxon>Armatimonadaceae</taxon>
        <taxon>Armatimonas</taxon>
    </lineage>
</organism>
<evidence type="ECO:0000313" key="2">
    <source>
        <dbReference type="EMBL" id="MBB6052758.1"/>
    </source>
</evidence>
<accession>A0A7W9W8H1</accession>
<dbReference type="RefSeq" id="WP_184202362.1">
    <property type="nucleotide sequence ID" value="NZ_JACHGW010000004.1"/>
</dbReference>
<dbReference type="AlphaFoldDB" id="A0A7W9W8H1"/>
<comment type="caution">
    <text evidence="2">The sequence shown here is derived from an EMBL/GenBank/DDBJ whole genome shotgun (WGS) entry which is preliminary data.</text>
</comment>
<name>A0A7W9W8H1_ARMRO</name>
<evidence type="ECO:0000256" key="1">
    <source>
        <dbReference type="SAM" id="Phobius"/>
    </source>
</evidence>
<dbReference type="Proteomes" id="UP000520814">
    <property type="component" value="Unassembled WGS sequence"/>
</dbReference>
<protein>
    <submittedName>
        <fullName evidence="2">VanZ family protein</fullName>
    </submittedName>
</protein>
<feature type="transmembrane region" description="Helical" evidence="1">
    <location>
        <begin position="132"/>
        <end position="151"/>
    </location>
</feature>
<keyword evidence="3" id="KW-1185">Reference proteome</keyword>
<sequence length="166" mass="18773">MLRSLLRVLIFILPLLLWIGLAALVATELGSYQRSWILLHQLLDFIQPGFYYGDPSVVSMYQLTQATRKLAHVVVYAVLTILVIRLAQRGRSELRFRSLVLAVLVAGAVLALEVYVRRYHSEGTRHVRAEQFLLDGIGVGLVLIGAVVFFFQKALERWLLTEPKNG</sequence>
<proteinExistence type="predicted"/>